<name>I0YMC1_COCSC</name>
<sequence length="144" mass="15158">MQSRECFKTGLAQPKALQAALRAVRQLRSYCVRRNDPLSFLWGRTRQRTPTQTVDIAPSADASVQITAGPMGPAAACEGNGNASPDKLLALLTAAGLANGGGSPGSPLTTGGRPQLWQPPSAAKGSHQPPRKSARHVQRRLINA</sequence>
<dbReference type="EMBL" id="AGSI01000018">
    <property type="protein sequence ID" value="EIE19540.1"/>
    <property type="molecule type" value="Genomic_DNA"/>
</dbReference>
<protein>
    <submittedName>
        <fullName evidence="2">Uncharacterized protein</fullName>
    </submittedName>
</protein>
<gene>
    <name evidence="2" type="ORF">COCSUDRAFT_67692</name>
</gene>
<dbReference type="AlphaFoldDB" id="I0YMC1"/>
<organism evidence="2 3">
    <name type="scientific">Coccomyxa subellipsoidea (strain C-169)</name>
    <name type="common">Green microalga</name>
    <dbReference type="NCBI Taxonomy" id="574566"/>
    <lineage>
        <taxon>Eukaryota</taxon>
        <taxon>Viridiplantae</taxon>
        <taxon>Chlorophyta</taxon>
        <taxon>core chlorophytes</taxon>
        <taxon>Trebouxiophyceae</taxon>
        <taxon>Trebouxiophyceae incertae sedis</taxon>
        <taxon>Coccomyxaceae</taxon>
        <taxon>Coccomyxa</taxon>
        <taxon>Coccomyxa subellipsoidea</taxon>
    </lineage>
</organism>
<feature type="compositionally biased region" description="Basic residues" evidence="1">
    <location>
        <begin position="129"/>
        <end position="144"/>
    </location>
</feature>
<evidence type="ECO:0000313" key="2">
    <source>
        <dbReference type="EMBL" id="EIE19540.1"/>
    </source>
</evidence>
<reference evidence="2 3" key="1">
    <citation type="journal article" date="2012" name="Genome Biol.">
        <title>The genome of the polar eukaryotic microalga coccomyxa subellipsoidea reveals traits of cold adaptation.</title>
        <authorList>
            <person name="Blanc G."/>
            <person name="Agarkova I."/>
            <person name="Grimwood J."/>
            <person name="Kuo A."/>
            <person name="Brueggeman A."/>
            <person name="Dunigan D."/>
            <person name="Gurnon J."/>
            <person name="Ladunga I."/>
            <person name="Lindquist E."/>
            <person name="Lucas S."/>
            <person name="Pangilinan J."/>
            <person name="Proschold T."/>
            <person name="Salamov A."/>
            <person name="Schmutz J."/>
            <person name="Weeks D."/>
            <person name="Yamada T."/>
            <person name="Claverie J.M."/>
            <person name="Grigoriev I."/>
            <person name="Van Etten J."/>
            <person name="Lomsadze A."/>
            <person name="Borodovsky M."/>
        </authorList>
    </citation>
    <scope>NUCLEOTIDE SEQUENCE [LARGE SCALE GENOMIC DNA]</scope>
    <source>
        <strain evidence="2 3">C-169</strain>
    </source>
</reference>
<dbReference type="KEGG" id="csl:COCSUDRAFT_67692"/>
<comment type="caution">
    <text evidence="2">The sequence shown here is derived from an EMBL/GenBank/DDBJ whole genome shotgun (WGS) entry which is preliminary data.</text>
</comment>
<evidence type="ECO:0000313" key="3">
    <source>
        <dbReference type="Proteomes" id="UP000007264"/>
    </source>
</evidence>
<dbReference type="GeneID" id="17037512"/>
<evidence type="ECO:0000256" key="1">
    <source>
        <dbReference type="SAM" id="MobiDB-lite"/>
    </source>
</evidence>
<dbReference type="Proteomes" id="UP000007264">
    <property type="component" value="Unassembled WGS sequence"/>
</dbReference>
<keyword evidence="3" id="KW-1185">Reference proteome</keyword>
<proteinExistence type="predicted"/>
<feature type="region of interest" description="Disordered" evidence="1">
    <location>
        <begin position="99"/>
        <end position="144"/>
    </location>
</feature>
<dbReference type="RefSeq" id="XP_005644084.1">
    <property type="nucleotide sequence ID" value="XM_005644027.1"/>
</dbReference>
<accession>I0YMC1</accession>